<sequence>MEVTIYGNNSSLVKQLLIIYTIELTCESHTEIFRQALNYMPRYQPGDVLQFKTGKLSKERYVVDRVLNDIIASSKVRRDKPIPAFENEIHVILRPETRQSE</sequence>
<organism evidence="1 2">
    <name type="scientific">Spirosoma profusum</name>
    <dbReference type="NCBI Taxonomy" id="2771354"/>
    <lineage>
        <taxon>Bacteria</taxon>
        <taxon>Pseudomonadati</taxon>
        <taxon>Bacteroidota</taxon>
        <taxon>Cytophagia</taxon>
        <taxon>Cytophagales</taxon>
        <taxon>Cytophagaceae</taxon>
        <taxon>Spirosoma</taxon>
    </lineage>
</organism>
<evidence type="ECO:0000313" key="1">
    <source>
        <dbReference type="EMBL" id="MBD2705260.1"/>
    </source>
</evidence>
<dbReference type="Proteomes" id="UP000598820">
    <property type="component" value="Unassembled WGS sequence"/>
</dbReference>
<reference evidence="1" key="1">
    <citation type="submission" date="2020-09" db="EMBL/GenBank/DDBJ databases">
        <authorList>
            <person name="Kim M.K."/>
        </authorList>
    </citation>
    <scope>NUCLEOTIDE SEQUENCE</scope>
    <source>
        <strain evidence="1">BT702</strain>
    </source>
</reference>
<protein>
    <submittedName>
        <fullName evidence="1">Uncharacterized protein</fullName>
    </submittedName>
</protein>
<name>A0A927AVL8_9BACT</name>
<accession>A0A927AVL8</accession>
<evidence type="ECO:0000313" key="2">
    <source>
        <dbReference type="Proteomes" id="UP000598820"/>
    </source>
</evidence>
<dbReference type="RefSeq" id="WP_190892517.1">
    <property type="nucleotide sequence ID" value="NZ_JACWZY010000050.1"/>
</dbReference>
<proteinExistence type="predicted"/>
<comment type="caution">
    <text evidence="1">The sequence shown here is derived from an EMBL/GenBank/DDBJ whole genome shotgun (WGS) entry which is preliminary data.</text>
</comment>
<dbReference type="EMBL" id="JACWZY010000050">
    <property type="protein sequence ID" value="MBD2705260.1"/>
    <property type="molecule type" value="Genomic_DNA"/>
</dbReference>
<dbReference type="AlphaFoldDB" id="A0A927AVL8"/>
<keyword evidence="2" id="KW-1185">Reference proteome</keyword>
<gene>
    <name evidence="1" type="ORF">IC229_31875</name>
</gene>